<dbReference type="eggNOG" id="COG1366">
    <property type="taxonomic scope" value="Bacteria"/>
</dbReference>
<dbReference type="SUPFAM" id="SSF52091">
    <property type="entry name" value="SpoIIaa-like"/>
    <property type="match status" value="1"/>
</dbReference>
<protein>
    <submittedName>
        <fullName evidence="3">STAS domain protein</fullName>
    </submittedName>
</protein>
<evidence type="ECO:0000313" key="4">
    <source>
        <dbReference type="Proteomes" id="UP000004188"/>
    </source>
</evidence>
<feature type="domain" description="STAS" evidence="2">
    <location>
        <begin position="1"/>
        <end position="93"/>
    </location>
</feature>
<sequence length="222" mass="23861">MAYDLQTAGDAFTLTLSGTVDLTETSNVKDLLKNEPKAGFKRLVIECGETEYMDSSAVALLLFAKRVAEESQMIFEIASISSSAKKIIEMAGLGAVFSLPAVSSPDAETDNGQDGAEADQEQEVSPADGGIEMDLSTDNSDDEIELNLPDTDTDTDTEPNLDFSEDTPTEDDFTMDFDEGEKGPDDSQVVDNKGETGENSQRGDDSGDSKSDDFEFKPGTFE</sequence>
<dbReference type="EMBL" id="DS995299">
    <property type="protein sequence ID" value="EDZ64255.1"/>
    <property type="molecule type" value="Genomic_DNA"/>
</dbReference>
<keyword evidence="4" id="KW-1185">Reference proteome</keyword>
<dbReference type="Proteomes" id="UP000004188">
    <property type="component" value="Unassembled WGS sequence"/>
</dbReference>
<organism evidence="3 4">
    <name type="scientific">beta proteobacterium KB13</name>
    <dbReference type="NCBI Taxonomy" id="314607"/>
    <lineage>
        <taxon>Bacteria</taxon>
        <taxon>Pseudomonadati</taxon>
        <taxon>Pseudomonadota</taxon>
        <taxon>Betaproteobacteria</taxon>
        <taxon>Nitrosomonadales</taxon>
        <taxon>OM43 clade</taxon>
    </lineage>
</organism>
<proteinExistence type="predicted"/>
<dbReference type="PANTHER" id="PTHR33495">
    <property type="entry name" value="ANTI-SIGMA FACTOR ANTAGONIST TM_1081-RELATED-RELATED"/>
    <property type="match status" value="1"/>
</dbReference>
<dbReference type="STRING" id="314607.KB13_387"/>
<feature type="region of interest" description="Disordered" evidence="1">
    <location>
        <begin position="104"/>
        <end position="222"/>
    </location>
</feature>
<dbReference type="AlphaFoldDB" id="B6BVW2"/>
<evidence type="ECO:0000259" key="2">
    <source>
        <dbReference type="PROSITE" id="PS50801"/>
    </source>
</evidence>
<name>B6BVW2_9PROT</name>
<dbReference type="PROSITE" id="PS50801">
    <property type="entry name" value="STAS"/>
    <property type="match status" value="1"/>
</dbReference>
<gene>
    <name evidence="3" type="ORF">KB13_387</name>
</gene>
<dbReference type="InterPro" id="IPR058548">
    <property type="entry name" value="MlaB-like_STAS"/>
</dbReference>
<evidence type="ECO:0000313" key="3">
    <source>
        <dbReference type="EMBL" id="EDZ64255.1"/>
    </source>
</evidence>
<evidence type="ECO:0000256" key="1">
    <source>
        <dbReference type="SAM" id="MobiDB-lite"/>
    </source>
</evidence>
<feature type="compositionally biased region" description="Basic and acidic residues" evidence="1">
    <location>
        <begin position="192"/>
        <end position="216"/>
    </location>
</feature>
<accession>B6BVW2</accession>
<reference evidence="4" key="1">
    <citation type="journal article" date="2012" name="Stand. Genomic Sci.">
        <title>Genome sequence of strain HIMB624, a cultured representative from the OM43 clade of marine Betaproteobacteria.</title>
        <authorList>
            <person name="Huggett M.J."/>
            <person name="Hayakawa D.H."/>
            <person name="Rappe M.S."/>
        </authorList>
    </citation>
    <scope>NUCLEOTIDE SEQUENCE [LARGE SCALE GENOMIC DNA]</scope>
    <source>
        <strain evidence="4">KB13</strain>
    </source>
</reference>
<dbReference type="GO" id="GO:0043856">
    <property type="term" value="F:anti-sigma factor antagonist activity"/>
    <property type="evidence" value="ECO:0007669"/>
    <property type="project" value="TreeGrafter"/>
</dbReference>
<dbReference type="Gene3D" id="3.30.750.24">
    <property type="entry name" value="STAS domain"/>
    <property type="match status" value="1"/>
</dbReference>
<dbReference type="Pfam" id="PF13466">
    <property type="entry name" value="STAS_2"/>
    <property type="match status" value="1"/>
</dbReference>
<feature type="compositionally biased region" description="Acidic residues" evidence="1">
    <location>
        <begin position="107"/>
        <end position="122"/>
    </location>
</feature>
<dbReference type="InterPro" id="IPR036513">
    <property type="entry name" value="STAS_dom_sf"/>
</dbReference>
<dbReference type="HOGENOM" id="CLU_1243328_0_0_4"/>
<dbReference type="InterPro" id="IPR002645">
    <property type="entry name" value="STAS_dom"/>
</dbReference>
<dbReference type="CDD" id="cd07043">
    <property type="entry name" value="STAS_anti-anti-sigma_factors"/>
    <property type="match status" value="1"/>
</dbReference>
<feature type="compositionally biased region" description="Acidic residues" evidence="1">
    <location>
        <begin position="139"/>
        <end position="179"/>
    </location>
</feature>